<feature type="transmembrane region" description="Helical" evidence="5">
    <location>
        <begin position="42"/>
        <end position="60"/>
    </location>
</feature>
<feature type="domain" description="V-ATPase proteolipid subunit C-like" evidence="6">
    <location>
        <begin position="88"/>
        <end position="147"/>
    </location>
</feature>
<reference evidence="7 8" key="1">
    <citation type="submission" date="2020-02" db="EMBL/GenBank/DDBJ databases">
        <title>Genome sequences of Thiorhodococcus mannitoliphagus and Thiorhodococcus minor, purple sulfur photosynthetic bacteria in the gammaproteobacterial family, Chromatiaceae.</title>
        <authorList>
            <person name="Aviles F.A."/>
            <person name="Meyer T.E."/>
            <person name="Kyndt J.A."/>
        </authorList>
    </citation>
    <scope>NUCLEOTIDE SEQUENCE [LARGE SCALE GENOMIC DNA]</scope>
    <source>
        <strain evidence="7 8">DSM 11518</strain>
    </source>
</reference>
<gene>
    <name evidence="7" type="ORF">G3446_08120</name>
</gene>
<name>A0A6M0K0M7_9GAMM</name>
<organism evidence="7 8">
    <name type="scientific">Thiorhodococcus minor</name>
    <dbReference type="NCBI Taxonomy" id="57489"/>
    <lineage>
        <taxon>Bacteria</taxon>
        <taxon>Pseudomonadati</taxon>
        <taxon>Pseudomonadota</taxon>
        <taxon>Gammaproteobacteria</taxon>
        <taxon>Chromatiales</taxon>
        <taxon>Chromatiaceae</taxon>
        <taxon>Thiorhodococcus</taxon>
    </lineage>
</organism>
<evidence type="ECO:0000256" key="3">
    <source>
        <dbReference type="ARBA" id="ARBA00022989"/>
    </source>
</evidence>
<evidence type="ECO:0000256" key="2">
    <source>
        <dbReference type="ARBA" id="ARBA00022692"/>
    </source>
</evidence>
<comment type="subcellular location">
    <subcellularLocation>
        <location evidence="1">Membrane</location>
        <topology evidence="1">Multi-pass membrane protein</topology>
    </subcellularLocation>
</comment>
<dbReference type="EMBL" id="JAAIJQ010000018">
    <property type="protein sequence ID" value="NEV61855.1"/>
    <property type="molecule type" value="Genomic_DNA"/>
</dbReference>
<keyword evidence="2 5" id="KW-0812">Transmembrane</keyword>
<evidence type="ECO:0000313" key="7">
    <source>
        <dbReference type="EMBL" id="NEV61855.1"/>
    </source>
</evidence>
<dbReference type="GO" id="GO:0015078">
    <property type="term" value="F:proton transmembrane transporter activity"/>
    <property type="evidence" value="ECO:0007669"/>
    <property type="project" value="InterPro"/>
</dbReference>
<dbReference type="Proteomes" id="UP000483379">
    <property type="component" value="Unassembled WGS sequence"/>
</dbReference>
<dbReference type="InterPro" id="IPR035921">
    <property type="entry name" value="F/V-ATP_Csub_sf"/>
</dbReference>
<evidence type="ECO:0000256" key="5">
    <source>
        <dbReference type="SAM" id="Phobius"/>
    </source>
</evidence>
<feature type="transmembrane region" description="Helical" evidence="5">
    <location>
        <begin position="128"/>
        <end position="148"/>
    </location>
</feature>
<evidence type="ECO:0000313" key="8">
    <source>
        <dbReference type="Proteomes" id="UP000483379"/>
    </source>
</evidence>
<keyword evidence="3 5" id="KW-1133">Transmembrane helix</keyword>
<dbReference type="AlphaFoldDB" id="A0A6M0K0M7"/>
<sequence length="151" mass="15304">MYWLVATMSVAILGLVAAGIALELRPALSTRIRPWYKPAMGSQLLIFLGAQVALLVLGIHDAMAETAEGAETATGAAEITVGMGLAIIGVGIPTGLSTIGAGIAVGPIGAASLAAITEKPENLGRTLIYLGLAEGIAIYGLVISILLLNKL</sequence>
<keyword evidence="8" id="KW-1185">Reference proteome</keyword>
<evidence type="ECO:0000259" key="6">
    <source>
        <dbReference type="Pfam" id="PF00137"/>
    </source>
</evidence>
<dbReference type="Pfam" id="PF00137">
    <property type="entry name" value="ATP-synt_C"/>
    <property type="match status" value="1"/>
</dbReference>
<dbReference type="GO" id="GO:0033177">
    <property type="term" value="C:proton-transporting two-sector ATPase complex, proton-transporting domain"/>
    <property type="evidence" value="ECO:0007669"/>
    <property type="project" value="InterPro"/>
</dbReference>
<keyword evidence="4 5" id="KW-0472">Membrane</keyword>
<dbReference type="RefSeq" id="WP_164452331.1">
    <property type="nucleotide sequence ID" value="NZ_JAAIJQ010000018.1"/>
</dbReference>
<accession>A0A6M0K0M7</accession>
<evidence type="ECO:0000256" key="4">
    <source>
        <dbReference type="ARBA" id="ARBA00023136"/>
    </source>
</evidence>
<dbReference type="CDD" id="cd18120">
    <property type="entry name" value="ATP-synt_Vo_Ao_c"/>
    <property type="match status" value="1"/>
</dbReference>
<protein>
    <submittedName>
        <fullName evidence="7">ATPase</fullName>
    </submittedName>
</protein>
<evidence type="ECO:0000256" key="1">
    <source>
        <dbReference type="ARBA" id="ARBA00004141"/>
    </source>
</evidence>
<proteinExistence type="predicted"/>
<dbReference type="SUPFAM" id="SSF81333">
    <property type="entry name" value="F1F0 ATP synthase subunit C"/>
    <property type="match status" value="1"/>
</dbReference>
<comment type="caution">
    <text evidence="7">The sequence shown here is derived from an EMBL/GenBank/DDBJ whole genome shotgun (WGS) entry which is preliminary data.</text>
</comment>
<dbReference type="Gene3D" id="1.20.120.610">
    <property type="entry name" value="lithium bound rotor ring of v- atpase"/>
    <property type="match status" value="1"/>
</dbReference>
<dbReference type="InterPro" id="IPR002379">
    <property type="entry name" value="ATPase_proteolipid_c-like_dom"/>
</dbReference>